<name>K1RYL9_MAGGI</name>
<dbReference type="HOGENOM" id="CLU_2851846_0_0_1"/>
<dbReference type="EMBL" id="JH816837">
    <property type="protein sequence ID" value="EKC40121.1"/>
    <property type="molecule type" value="Genomic_DNA"/>
</dbReference>
<proteinExistence type="predicted"/>
<protein>
    <submittedName>
        <fullName evidence="1">Uncharacterized protein</fullName>
    </submittedName>
</protein>
<accession>K1RYL9</accession>
<reference evidence="1" key="1">
    <citation type="journal article" date="2012" name="Nature">
        <title>The oyster genome reveals stress adaptation and complexity of shell formation.</title>
        <authorList>
            <person name="Zhang G."/>
            <person name="Fang X."/>
            <person name="Guo X."/>
            <person name="Li L."/>
            <person name="Luo R."/>
            <person name="Xu F."/>
            <person name="Yang P."/>
            <person name="Zhang L."/>
            <person name="Wang X."/>
            <person name="Qi H."/>
            <person name="Xiong Z."/>
            <person name="Que H."/>
            <person name="Xie Y."/>
            <person name="Holland P.W."/>
            <person name="Paps J."/>
            <person name="Zhu Y."/>
            <person name="Wu F."/>
            <person name="Chen Y."/>
            <person name="Wang J."/>
            <person name="Peng C."/>
            <person name="Meng J."/>
            <person name="Yang L."/>
            <person name="Liu J."/>
            <person name="Wen B."/>
            <person name="Zhang N."/>
            <person name="Huang Z."/>
            <person name="Zhu Q."/>
            <person name="Feng Y."/>
            <person name="Mount A."/>
            <person name="Hedgecock D."/>
            <person name="Xu Z."/>
            <person name="Liu Y."/>
            <person name="Domazet-Loso T."/>
            <person name="Du Y."/>
            <person name="Sun X."/>
            <person name="Zhang S."/>
            <person name="Liu B."/>
            <person name="Cheng P."/>
            <person name="Jiang X."/>
            <person name="Li J."/>
            <person name="Fan D."/>
            <person name="Wang W."/>
            <person name="Fu W."/>
            <person name="Wang T."/>
            <person name="Wang B."/>
            <person name="Zhang J."/>
            <person name="Peng Z."/>
            <person name="Li Y."/>
            <person name="Li N."/>
            <person name="Wang J."/>
            <person name="Chen M."/>
            <person name="He Y."/>
            <person name="Tan F."/>
            <person name="Song X."/>
            <person name="Zheng Q."/>
            <person name="Huang R."/>
            <person name="Yang H."/>
            <person name="Du X."/>
            <person name="Chen L."/>
            <person name="Yang M."/>
            <person name="Gaffney P.M."/>
            <person name="Wang S."/>
            <person name="Luo L."/>
            <person name="She Z."/>
            <person name="Ming Y."/>
            <person name="Huang W."/>
            <person name="Zhang S."/>
            <person name="Huang B."/>
            <person name="Zhang Y."/>
            <person name="Qu T."/>
            <person name="Ni P."/>
            <person name="Miao G."/>
            <person name="Wang J."/>
            <person name="Wang Q."/>
            <person name="Steinberg C.E."/>
            <person name="Wang H."/>
            <person name="Li N."/>
            <person name="Qian L."/>
            <person name="Zhang G."/>
            <person name="Li Y."/>
            <person name="Yang H."/>
            <person name="Liu X."/>
            <person name="Wang J."/>
            <person name="Yin Y."/>
            <person name="Wang J."/>
        </authorList>
    </citation>
    <scope>NUCLEOTIDE SEQUENCE [LARGE SCALE GENOMIC DNA]</scope>
    <source>
        <strain evidence="1">05x7-T-G4-1.051#20</strain>
    </source>
</reference>
<sequence length="65" mass="7300">MPHSGIRHQHTKHAPTNIGRETLVNPRDIWVLGYSPIIISAIQCSGEKWYLARTGRTTVVFDLCG</sequence>
<dbReference type="AlphaFoldDB" id="K1RYL9"/>
<evidence type="ECO:0000313" key="1">
    <source>
        <dbReference type="EMBL" id="EKC40121.1"/>
    </source>
</evidence>
<dbReference type="InParanoid" id="K1RYL9"/>
<organism evidence="1">
    <name type="scientific">Magallana gigas</name>
    <name type="common">Pacific oyster</name>
    <name type="synonym">Crassostrea gigas</name>
    <dbReference type="NCBI Taxonomy" id="29159"/>
    <lineage>
        <taxon>Eukaryota</taxon>
        <taxon>Metazoa</taxon>
        <taxon>Spiralia</taxon>
        <taxon>Lophotrochozoa</taxon>
        <taxon>Mollusca</taxon>
        <taxon>Bivalvia</taxon>
        <taxon>Autobranchia</taxon>
        <taxon>Pteriomorphia</taxon>
        <taxon>Ostreida</taxon>
        <taxon>Ostreoidea</taxon>
        <taxon>Ostreidae</taxon>
        <taxon>Magallana</taxon>
    </lineage>
</organism>
<gene>
    <name evidence="1" type="ORF">CGI_10021066</name>
</gene>